<dbReference type="Gene3D" id="3.30.530.20">
    <property type="match status" value="1"/>
</dbReference>
<dbReference type="InterPro" id="IPR023393">
    <property type="entry name" value="START-like_dom_sf"/>
</dbReference>
<sequence>MRFPGQSGGGYGHGLVTVRVCCSCILAADVGTVWRIVRDFSSCWAQGADLYGGQRVACLDLLGGAPGTTVGALRTLSFASLQSKGQFLEKLVALDDIEHYTRWQTVSHDANVNPFPGAYLNADSCLRLRPVTASCQTLLELEATFLTEAGQAEAMQLSIDRHLNAAMATLQHSVALLPQLASASGSTAGSVPLASQAMTSSSLAPFSTYHQGPTQQAPITLQDLAGGDYHCRSSLGPNNPSTFHPQPSWSSIETSSCQAPTEPDWFSSGGLRSSMPNLPPGPSLPASRNQSVGASSGWQRDHEDLQRPATSLRSQQKALKEFKMGWQSENSAGSGGRATPDGPAALSPKAPQSPRTSRSPAATPQQTSSAASVPQVNAASSQNPPPNSTKLYPIGVSPQFSSSRSVLSAPTSPSGPGSVAASLRHISSVPLQRKLSDTLQRKHSGALQRLHPEHQKVAASGSRPQRLQQSAQSGPSASHASPYTAAATAPEDLTEHPAAGQALHGALDVLHQGSPCASGDAQQAHPSQLAYASQPAAGTFAAGPSGSPSSYSPFASSAIQHGESSGSCRTTQPVQSAPVQSPMQQTAAAPSHSGRMRSPFATHVSQHCPASLPVQSDLGQSKPVVPANHPDRLLHFSPFAVAAKQTGNTSTQLVDFAAPHQGLTDALVPIVDDQTAHSPPHDLHHHAAAPQQSHTTCTGQAASVLANEAANKPVHNMSQCSPAAAVTSQQGNASKAMLTAQTQGQHREPSSDGLMQFSPFAAPSSQQIPPSSPVPLSPA</sequence>
<name>A0AAW1QXK1_9CHLO</name>
<feature type="compositionally biased region" description="Polar residues" evidence="1">
    <location>
        <begin position="398"/>
        <end position="415"/>
    </location>
</feature>
<dbReference type="Proteomes" id="UP001438707">
    <property type="component" value="Unassembled WGS sequence"/>
</dbReference>
<feature type="region of interest" description="Disordered" evidence="1">
    <location>
        <begin position="230"/>
        <end position="315"/>
    </location>
</feature>
<protein>
    <submittedName>
        <fullName evidence="2">Uncharacterized protein</fullName>
    </submittedName>
</protein>
<feature type="region of interest" description="Disordered" evidence="1">
    <location>
        <begin position="441"/>
        <end position="488"/>
    </location>
</feature>
<feature type="compositionally biased region" description="Polar residues" evidence="1">
    <location>
        <begin position="235"/>
        <end position="259"/>
    </location>
</feature>
<feature type="region of interest" description="Disordered" evidence="1">
    <location>
        <begin position="674"/>
        <end position="698"/>
    </location>
</feature>
<feature type="region of interest" description="Disordered" evidence="1">
    <location>
        <begin position="327"/>
        <end position="420"/>
    </location>
</feature>
<dbReference type="AlphaFoldDB" id="A0AAW1QXK1"/>
<feature type="compositionally biased region" description="Low complexity" evidence="1">
    <location>
        <begin position="359"/>
        <end position="372"/>
    </location>
</feature>
<keyword evidence="3" id="KW-1185">Reference proteome</keyword>
<feature type="compositionally biased region" description="Polar residues" evidence="1">
    <location>
        <begin position="462"/>
        <end position="481"/>
    </location>
</feature>
<feature type="compositionally biased region" description="Pro residues" evidence="1">
    <location>
        <begin position="770"/>
        <end position="779"/>
    </location>
</feature>
<feature type="region of interest" description="Disordered" evidence="1">
    <location>
        <begin position="540"/>
        <end position="604"/>
    </location>
</feature>
<reference evidence="2 3" key="1">
    <citation type="journal article" date="2024" name="Nat. Commun.">
        <title>Phylogenomics reveals the evolutionary origins of lichenization in chlorophyte algae.</title>
        <authorList>
            <person name="Puginier C."/>
            <person name="Libourel C."/>
            <person name="Otte J."/>
            <person name="Skaloud P."/>
            <person name="Haon M."/>
            <person name="Grisel S."/>
            <person name="Petersen M."/>
            <person name="Berrin J.G."/>
            <person name="Delaux P.M."/>
            <person name="Dal Grande F."/>
            <person name="Keller J."/>
        </authorList>
    </citation>
    <scope>NUCLEOTIDE SEQUENCE [LARGE SCALE GENOMIC DNA]</scope>
    <source>
        <strain evidence="2 3">SAG 2145</strain>
    </source>
</reference>
<feature type="compositionally biased region" description="Low complexity" evidence="1">
    <location>
        <begin position="758"/>
        <end position="769"/>
    </location>
</feature>
<comment type="caution">
    <text evidence="2">The sequence shown here is derived from an EMBL/GenBank/DDBJ whole genome shotgun (WGS) entry which is preliminary data.</text>
</comment>
<dbReference type="EMBL" id="JALJOS010000021">
    <property type="protein sequence ID" value="KAK9826216.1"/>
    <property type="molecule type" value="Genomic_DNA"/>
</dbReference>
<proteinExistence type="predicted"/>
<accession>A0AAW1QXK1</accession>
<evidence type="ECO:0000313" key="2">
    <source>
        <dbReference type="EMBL" id="KAK9826216.1"/>
    </source>
</evidence>
<gene>
    <name evidence="2" type="ORF">WJX74_000500</name>
</gene>
<feature type="region of interest" description="Disordered" evidence="1">
    <location>
        <begin position="731"/>
        <end position="779"/>
    </location>
</feature>
<organism evidence="2 3">
    <name type="scientific">Apatococcus lobatus</name>
    <dbReference type="NCBI Taxonomy" id="904363"/>
    <lineage>
        <taxon>Eukaryota</taxon>
        <taxon>Viridiplantae</taxon>
        <taxon>Chlorophyta</taxon>
        <taxon>core chlorophytes</taxon>
        <taxon>Trebouxiophyceae</taxon>
        <taxon>Chlorellales</taxon>
        <taxon>Chlorellaceae</taxon>
        <taxon>Apatococcus</taxon>
    </lineage>
</organism>
<feature type="compositionally biased region" description="Low complexity" evidence="1">
    <location>
        <begin position="540"/>
        <end position="558"/>
    </location>
</feature>
<evidence type="ECO:0000313" key="3">
    <source>
        <dbReference type="Proteomes" id="UP001438707"/>
    </source>
</evidence>
<feature type="compositionally biased region" description="Polar residues" evidence="1">
    <location>
        <begin position="731"/>
        <end position="744"/>
    </location>
</feature>
<feature type="compositionally biased region" description="Polar residues" evidence="1">
    <location>
        <begin position="286"/>
        <end position="298"/>
    </location>
</feature>
<evidence type="ECO:0000256" key="1">
    <source>
        <dbReference type="SAM" id="MobiDB-lite"/>
    </source>
</evidence>
<feature type="compositionally biased region" description="Polar residues" evidence="1">
    <location>
        <begin position="562"/>
        <end position="588"/>
    </location>
</feature>
<dbReference type="SUPFAM" id="SSF55961">
    <property type="entry name" value="Bet v1-like"/>
    <property type="match status" value="1"/>
</dbReference>